<name>A0ABU5TGF3_9CYAN</name>
<evidence type="ECO:0000313" key="2">
    <source>
        <dbReference type="Proteomes" id="UP001301388"/>
    </source>
</evidence>
<comment type="caution">
    <text evidence="1">The sequence shown here is derived from an EMBL/GenBank/DDBJ whole genome shotgun (WGS) entry which is preliminary data.</text>
</comment>
<proteinExistence type="predicted"/>
<reference evidence="1 2" key="1">
    <citation type="submission" date="2023-12" db="EMBL/GenBank/DDBJ databases">
        <title>Baltic Sea Cyanobacteria.</title>
        <authorList>
            <person name="Delbaje E."/>
            <person name="Fewer D.P."/>
            <person name="Shishido T.K."/>
        </authorList>
    </citation>
    <scope>NUCLEOTIDE SEQUENCE [LARGE SCALE GENOMIC DNA]</scope>
    <source>
        <strain evidence="1 2">UHCC 0370</strain>
    </source>
</reference>
<sequence>MASRLYAIAIFTLTGFVGLATGQHSLRSVMDCRQYLQNLHATKNCFFDQRVQVIHDCLYCLAIAITFLVSEIFY</sequence>
<evidence type="ECO:0000313" key="1">
    <source>
        <dbReference type="EMBL" id="MEA5477156.1"/>
    </source>
</evidence>
<dbReference type="EMBL" id="JAYGIE010000018">
    <property type="protein sequence ID" value="MEA5477156.1"/>
    <property type="molecule type" value="Genomic_DNA"/>
</dbReference>
<accession>A0ABU5TGF3</accession>
<protein>
    <submittedName>
        <fullName evidence="1">Uncharacterized protein</fullName>
    </submittedName>
</protein>
<gene>
    <name evidence="1" type="ORF">VB774_05935</name>
</gene>
<dbReference type="Proteomes" id="UP001301388">
    <property type="component" value="Unassembled WGS sequence"/>
</dbReference>
<organism evidence="1 2">
    <name type="scientific">Pseudanabaena galeata UHCC 0370</name>
    <dbReference type="NCBI Taxonomy" id="3110310"/>
    <lineage>
        <taxon>Bacteria</taxon>
        <taxon>Bacillati</taxon>
        <taxon>Cyanobacteriota</taxon>
        <taxon>Cyanophyceae</taxon>
        <taxon>Pseudanabaenales</taxon>
        <taxon>Pseudanabaenaceae</taxon>
        <taxon>Pseudanabaena</taxon>
    </lineage>
</organism>
<keyword evidence="2" id="KW-1185">Reference proteome</keyword>
<dbReference type="RefSeq" id="WP_323260548.1">
    <property type="nucleotide sequence ID" value="NZ_JAYGIE010000018.1"/>
</dbReference>